<comment type="caution">
    <text evidence="2">The sequence shown here is derived from an EMBL/GenBank/DDBJ whole genome shotgun (WGS) entry which is preliminary data.</text>
</comment>
<dbReference type="EMBL" id="JBHSNM010000005">
    <property type="protein sequence ID" value="MFC5571050.1"/>
    <property type="molecule type" value="Genomic_DNA"/>
</dbReference>
<keyword evidence="3" id="KW-1185">Reference proteome</keyword>
<gene>
    <name evidence="2" type="ORF">ACFPN1_13370</name>
</gene>
<dbReference type="RefSeq" id="WP_386755615.1">
    <property type="nucleotide sequence ID" value="NZ_JBHSNM010000005.1"/>
</dbReference>
<proteinExistence type="predicted"/>
<protein>
    <submittedName>
        <fullName evidence="2">Uncharacterized protein</fullName>
    </submittedName>
</protein>
<feature type="chain" id="PRO_5046911030" evidence="1">
    <location>
        <begin position="19"/>
        <end position="214"/>
    </location>
</feature>
<keyword evidence="1" id="KW-0732">Signal</keyword>
<organism evidence="2 3">
    <name type="scientific">Lysobacter yangpyeongensis</name>
    <dbReference type="NCBI Taxonomy" id="346182"/>
    <lineage>
        <taxon>Bacteria</taxon>
        <taxon>Pseudomonadati</taxon>
        <taxon>Pseudomonadota</taxon>
        <taxon>Gammaproteobacteria</taxon>
        <taxon>Lysobacterales</taxon>
        <taxon>Lysobacteraceae</taxon>
        <taxon>Lysobacter</taxon>
    </lineage>
</organism>
<feature type="signal peptide" evidence="1">
    <location>
        <begin position="1"/>
        <end position="18"/>
    </location>
</feature>
<name>A0ABW0SQI7_9GAMM</name>
<evidence type="ECO:0000313" key="2">
    <source>
        <dbReference type="EMBL" id="MFC5571050.1"/>
    </source>
</evidence>
<accession>A0ABW0SQI7</accession>
<reference evidence="3" key="1">
    <citation type="journal article" date="2019" name="Int. J. Syst. Evol. Microbiol.">
        <title>The Global Catalogue of Microorganisms (GCM) 10K type strain sequencing project: providing services to taxonomists for standard genome sequencing and annotation.</title>
        <authorList>
            <consortium name="The Broad Institute Genomics Platform"/>
            <consortium name="The Broad Institute Genome Sequencing Center for Infectious Disease"/>
            <person name="Wu L."/>
            <person name="Ma J."/>
        </authorList>
    </citation>
    <scope>NUCLEOTIDE SEQUENCE [LARGE SCALE GENOMIC DNA]</scope>
    <source>
        <strain evidence="3">KACC 11407</strain>
    </source>
</reference>
<evidence type="ECO:0000256" key="1">
    <source>
        <dbReference type="SAM" id="SignalP"/>
    </source>
</evidence>
<sequence>MRAAALVMALLLAPTAQADDECKLALGRGWPPATENYGAAVEQLFAGGAQPGWSFTLLPTAGAESGVLLIPGSEGGDWTLRRAVADERVHFWGPTRLELRTAQTPELNEAPIPAAVATRLVADWRRALSAAAPEGSTAPFADQDAWVFAIGDLRVSGLKPQCELGALLRDQIDLLVEASDEGDEKRAKRWRQLGESLDRMRDVLDTMGAPSAAP</sequence>
<dbReference type="Proteomes" id="UP001596036">
    <property type="component" value="Unassembled WGS sequence"/>
</dbReference>
<evidence type="ECO:0000313" key="3">
    <source>
        <dbReference type="Proteomes" id="UP001596036"/>
    </source>
</evidence>